<dbReference type="Pfam" id="PF02581">
    <property type="entry name" value="TMP-TENI"/>
    <property type="match status" value="1"/>
</dbReference>
<feature type="binding site" evidence="9">
    <location>
        <position position="167"/>
    </location>
    <ligand>
        <name>2-[(2R,5Z)-2-carboxy-4-methylthiazol-5(2H)-ylidene]ethyl phosphate</name>
        <dbReference type="ChEBI" id="CHEBI:62899"/>
    </ligand>
</feature>
<comment type="similarity">
    <text evidence="9 10">Belongs to the thiamine-phosphate synthase family.</text>
</comment>
<evidence type="ECO:0000313" key="13">
    <source>
        <dbReference type="EMBL" id="MDG3586107.1"/>
    </source>
</evidence>
<comment type="pathway">
    <text evidence="1 9 11">Cofactor biosynthesis; thiamine diphosphate biosynthesis; thiamine phosphate from 4-amino-2-methyl-5-diphosphomethylpyrimidine and 4-methyl-5-(2-phosphoethyl)-thiazole: step 1/1.</text>
</comment>
<evidence type="ECO:0000256" key="10">
    <source>
        <dbReference type="RuleBase" id="RU003826"/>
    </source>
</evidence>
<comment type="caution">
    <text evidence="13">The sequence shown here is derived from an EMBL/GenBank/DDBJ whole genome shotgun (WGS) entry which is preliminary data.</text>
</comment>
<keyword evidence="4 9" id="KW-0460">Magnesium</keyword>
<dbReference type="InterPro" id="IPR034291">
    <property type="entry name" value="TMP_synthase"/>
</dbReference>
<dbReference type="SUPFAM" id="SSF51391">
    <property type="entry name" value="Thiamin phosphate synthase"/>
    <property type="match status" value="1"/>
</dbReference>
<keyword evidence="14" id="KW-1185">Reference proteome</keyword>
<evidence type="ECO:0000256" key="11">
    <source>
        <dbReference type="RuleBase" id="RU004253"/>
    </source>
</evidence>
<keyword evidence="3 9" id="KW-0479">Metal-binding</keyword>
<feature type="binding site" evidence="9">
    <location>
        <position position="105"/>
    </location>
    <ligand>
        <name>4-amino-2-methyl-5-(diphosphooxymethyl)pyrimidine</name>
        <dbReference type="ChEBI" id="CHEBI:57841"/>
    </ligand>
</feature>
<evidence type="ECO:0000259" key="12">
    <source>
        <dbReference type="Pfam" id="PF02581"/>
    </source>
</evidence>
<dbReference type="InterPro" id="IPR036206">
    <property type="entry name" value="ThiamineP_synth_sf"/>
</dbReference>
<feature type="binding site" evidence="9">
    <location>
        <position position="134"/>
    </location>
    <ligand>
        <name>4-amino-2-methyl-5-(diphosphooxymethyl)pyrimidine</name>
        <dbReference type="ChEBI" id="CHEBI:57841"/>
    </ligand>
</feature>
<comment type="catalytic activity">
    <reaction evidence="7 9 10">
        <text>2-(2-carboxy-4-methylthiazol-5-yl)ethyl phosphate + 4-amino-2-methyl-5-(diphosphooxymethyl)pyrimidine + 2 H(+) = thiamine phosphate + CO2 + diphosphate</text>
        <dbReference type="Rhea" id="RHEA:47848"/>
        <dbReference type="ChEBI" id="CHEBI:15378"/>
        <dbReference type="ChEBI" id="CHEBI:16526"/>
        <dbReference type="ChEBI" id="CHEBI:33019"/>
        <dbReference type="ChEBI" id="CHEBI:37575"/>
        <dbReference type="ChEBI" id="CHEBI:57841"/>
        <dbReference type="ChEBI" id="CHEBI:62890"/>
        <dbReference type="EC" id="2.5.1.3"/>
    </reaction>
</comment>
<feature type="binding site" evidence="9">
    <location>
        <begin position="34"/>
        <end position="38"/>
    </location>
    <ligand>
        <name>4-amino-2-methyl-5-(diphosphooxymethyl)pyrimidine</name>
        <dbReference type="ChEBI" id="CHEBI:57841"/>
    </ligand>
</feature>
<comment type="catalytic activity">
    <reaction evidence="6 9 10">
        <text>4-methyl-5-(2-phosphooxyethyl)-thiazole + 4-amino-2-methyl-5-(diphosphooxymethyl)pyrimidine + H(+) = thiamine phosphate + diphosphate</text>
        <dbReference type="Rhea" id="RHEA:22328"/>
        <dbReference type="ChEBI" id="CHEBI:15378"/>
        <dbReference type="ChEBI" id="CHEBI:33019"/>
        <dbReference type="ChEBI" id="CHEBI:37575"/>
        <dbReference type="ChEBI" id="CHEBI:57841"/>
        <dbReference type="ChEBI" id="CHEBI:58296"/>
        <dbReference type="EC" id="2.5.1.3"/>
    </reaction>
</comment>
<organism evidence="13 14">
    <name type="scientific">Galbibacter pacificus</name>
    <dbReference type="NCBI Taxonomy" id="2996052"/>
    <lineage>
        <taxon>Bacteria</taxon>
        <taxon>Pseudomonadati</taxon>
        <taxon>Bacteroidota</taxon>
        <taxon>Flavobacteriia</taxon>
        <taxon>Flavobacteriales</taxon>
        <taxon>Flavobacteriaceae</taxon>
        <taxon>Galbibacter</taxon>
    </lineage>
</organism>
<dbReference type="CDD" id="cd00564">
    <property type="entry name" value="TMP_TenI"/>
    <property type="match status" value="1"/>
</dbReference>
<evidence type="ECO:0000256" key="8">
    <source>
        <dbReference type="ARBA" id="ARBA00047883"/>
    </source>
</evidence>
<evidence type="ECO:0000256" key="9">
    <source>
        <dbReference type="HAMAP-Rule" id="MF_00097"/>
    </source>
</evidence>
<dbReference type="NCBIfam" id="TIGR00693">
    <property type="entry name" value="thiE"/>
    <property type="match status" value="1"/>
</dbReference>
<dbReference type="InterPro" id="IPR013785">
    <property type="entry name" value="Aldolase_TIM"/>
</dbReference>
<feature type="domain" description="Thiamine phosphate synthase/TenI" evidence="12">
    <location>
        <begin position="15"/>
        <end position="187"/>
    </location>
</feature>
<sequence length="217" mass="24080">MEIAKLHYISQGKTPKEHIQNIKNVCESGVKWVQLRLKNESPPTILKTTLIAKSICEAYGVKLILNDYLEIAKELDVDGVHLGKEDSCPLLARKLLGPEKIIGGTANTKKDCRGLIDKGVNYIGLGPFRYTETKKSLSPILGIDGYHNIIVALRLKKHNIPIIAIGGILQTDLNLLKETGVYGVAMSGWLTNTANLEEKINTIHARMRKKIPMNYAK</sequence>
<feature type="binding site" evidence="9">
    <location>
        <begin position="131"/>
        <end position="133"/>
    </location>
    <ligand>
        <name>2-[(2R,5Z)-2-carboxy-4-methylthiazol-5(2H)-ylidene]ethyl phosphate</name>
        <dbReference type="ChEBI" id="CHEBI:62899"/>
    </ligand>
</feature>
<feature type="binding site" evidence="9">
    <location>
        <position position="67"/>
    </location>
    <ligand>
        <name>Mg(2+)</name>
        <dbReference type="ChEBI" id="CHEBI:18420"/>
    </ligand>
</feature>
<accession>A0ABT6FS60</accession>
<proteinExistence type="inferred from homology"/>
<dbReference type="Proteomes" id="UP001153642">
    <property type="component" value="Unassembled WGS sequence"/>
</dbReference>
<comment type="caution">
    <text evidence="9">Lacks conserved residue(s) required for the propagation of feature annotation.</text>
</comment>
<evidence type="ECO:0000256" key="1">
    <source>
        <dbReference type="ARBA" id="ARBA00005165"/>
    </source>
</evidence>
<dbReference type="HAMAP" id="MF_00097">
    <property type="entry name" value="TMP_synthase"/>
    <property type="match status" value="1"/>
</dbReference>
<feature type="binding site" evidence="9">
    <location>
        <position position="66"/>
    </location>
    <ligand>
        <name>4-amino-2-methyl-5-(diphosphooxymethyl)pyrimidine</name>
        <dbReference type="ChEBI" id="CHEBI:57841"/>
    </ligand>
</feature>
<dbReference type="Gene3D" id="3.20.20.70">
    <property type="entry name" value="Aldolase class I"/>
    <property type="match status" value="1"/>
</dbReference>
<evidence type="ECO:0000256" key="3">
    <source>
        <dbReference type="ARBA" id="ARBA00022723"/>
    </source>
</evidence>
<name>A0ABT6FS60_9FLAO</name>
<gene>
    <name evidence="9 13" type="primary">thiE</name>
    <name evidence="13" type="ORF">OSR52_09520</name>
</gene>
<evidence type="ECO:0000256" key="6">
    <source>
        <dbReference type="ARBA" id="ARBA00047334"/>
    </source>
</evidence>
<dbReference type="EC" id="2.5.1.3" evidence="9"/>
<dbReference type="PANTHER" id="PTHR20857">
    <property type="entry name" value="THIAMINE-PHOSPHATE PYROPHOSPHORYLASE"/>
    <property type="match status" value="1"/>
</dbReference>
<comment type="catalytic activity">
    <reaction evidence="8 9 10">
        <text>2-[(2R,5Z)-2-carboxy-4-methylthiazol-5(2H)-ylidene]ethyl phosphate + 4-amino-2-methyl-5-(diphosphooxymethyl)pyrimidine + 2 H(+) = thiamine phosphate + CO2 + diphosphate</text>
        <dbReference type="Rhea" id="RHEA:47844"/>
        <dbReference type="ChEBI" id="CHEBI:15378"/>
        <dbReference type="ChEBI" id="CHEBI:16526"/>
        <dbReference type="ChEBI" id="CHEBI:33019"/>
        <dbReference type="ChEBI" id="CHEBI:37575"/>
        <dbReference type="ChEBI" id="CHEBI:57841"/>
        <dbReference type="ChEBI" id="CHEBI:62899"/>
        <dbReference type="EC" id="2.5.1.3"/>
    </reaction>
</comment>
<evidence type="ECO:0000256" key="5">
    <source>
        <dbReference type="ARBA" id="ARBA00022977"/>
    </source>
</evidence>
<evidence type="ECO:0000256" key="7">
    <source>
        <dbReference type="ARBA" id="ARBA00047851"/>
    </source>
</evidence>
<evidence type="ECO:0000256" key="2">
    <source>
        <dbReference type="ARBA" id="ARBA00022679"/>
    </source>
</evidence>
<dbReference type="EMBL" id="JAPMUA010000003">
    <property type="protein sequence ID" value="MDG3586107.1"/>
    <property type="molecule type" value="Genomic_DNA"/>
</dbReference>
<comment type="function">
    <text evidence="9">Condenses 4-methyl-5-(beta-hydroxyethyl)thiazole monophosphate (THZ-P) and 2-methyl-4-amino-5-hydroxymethyl pyrimidine pyrophosphate (HMP-PP) to form thiamine monophosphate (TMP).</text>
</comment>
<keyword evidence="2 9" id="KW-0808">Transferase</keyword>
<keyword evidence="5 9" id="KW-0784">Thiamine biosynthesis</keyword>
<evidence type="ECO:0000256" key="4">
    <source>
        <dbReference type="ARBA" id="ARBA00022842"/>
    </source>
</evidence>
<protein>
    <recommendedName>
        <fullName evidence="9">Thiamine-phosphate synthase</fullName>
        <shortName evidence="9">TP synthase</shortName>
        <shortName evidence="9">TPS</shortName>
        <ecNumber evidence="9">2.5.1.3</ecNumber>
    </recommendedName>
    <alternativeName>
        <fullName evidence="9">Thiamine-phosphate pyrophosphorylase</fullName>
        <shortName evidence="9">TMP pyrophosphorylase</shortName>
        <shortName evidence="9">TMP-PPase</shortName>
    </alternativeName>
</protein>
<reference evidence="13" key="1">
    <citation type="submission" date="2022-11" db="EMBL/GenBank/DDBJ databases">
        <title>High-quality draft genome sequence of Galbibacter sp. strain CMA-7.</title>
        <authorList>
            <person name="Wei L."/>
            <person name="Dong C."/>
            <person name="Shao Z."/>
        </authorList>
    </citation>
    <scope>NUCLEOTIDE SEQUENCE</scope>
    <source>
        <strain evidence="13">CMA-7</strain>
    </source>
</reference>
<comment type="cofactor">
    <cofactor evidence="9">
        <name>Mg(2+)</name>
        <dbReference type="ChEBI" id="CHEBI:18420"/>
    </cofactor>
    <text evidence="9">Binds 1 Mg(2+) ion per subunit.</text>
</comment>
<dbReference type="PANTHER" id="PTHR20857:SF15">
    <property type="entry name" value="THIAMINE-PHOSPHATE SYNTHASE"/>
    <property type="match status" value="1"/>
</dbReference>
<dbReference type="GO" id="GO:0004789">
    <property type="term" value="F:thiamine-phosphate diphosphorylase activity"/>
    <property type="evidence" value="ECO:0007669"/>
    <property type="project" value="UniProtKB-EC"/>
</dbReference>
<dbReference type="InterPro" id="IPR022998">
    <property type="entry name" value="ThiamineP_synth_TenI"/>
</dbReference>
<feature type="binding site" evidence="9">
    <location>
        <position position="86"/>
    </location>
    <ligand>
        <name>Mg(2+)</name>
        <dbReference type="ChEBI" id="CHEBI:18420"/>
    </ligand>
</feature>
<evidence type="ECO:0000313" key="14">
    <source>
        <dbReference type="Proteomes" id="UP001153642"/>
    </source>
</evidence>
<dbReference type="RefSeq" id="WP_277899980.1">
    <property type="nucleotide sequence ID" value="NZ_JAPMUA010000003.1"/>
</dbReference>